<dbReference type="InterPro" id="IPR009057">
    <property type="entry name" value="Homeodomain-like_sf"/>
</dbReference>
<dbReference type="SUPFAM" id="SSF46689">
    <property type="entry name" value="Homeodomain-like"/>
    <property type="match status" value="1"/>
</dbReference>
<comment type="caution">
    <text evidence="6">The sequence shown here is derived from an EMBL/GenBank/DDBJ whole genome shotgun (WGS) entry which is preliminary data.</text>
</comment>
<organism evidence="6 7">
    <name type="scientific">[Mycobacterium] nativiensis</name>
    <dbReference type="NCBI Taxonomy" id="2855503"/>
    <lineage>
        <taxon>Bacteria</taxon>
        <taxon>Bacillati</taxon>
        <taxon>Actinomycetota</taxon>
        <taxon>Actinomycetes</taxon>
        <taxon>Mycobacteriales</taxon>
        <taxon>Mycobacteriaceae</taxon>
        <taxon>Mycolicibacter</taxon>
    </lineage>
</organism>
<dbReference type="InterPro" id="IPR050109">
    <property type="entry name" value="HTH-type_TetR-like_transc_reg"/>
</dbReference>
<name>A0ABU5XVD9_9MYCO</name>
<accession>A0ABU5XVD9</accession>
<evidence type="ECO:0000313" key="6">
    <source>
        <dbReference type="EMBL" id="MEB3031888.1"/>
    </source>
</evidence>
<keyword evidence="2 4" id="KW-0238">DNA-binding</keyword>
<sequence>MVVAESGADVDAILDVALTVFAELGLRRATVDDVAKRAGIGRVTIYRRIGGKPELIRAVLARESQRLFADVSAAAESAGEDPAERIAVSFATTVAGVRENPVWQRLLSLEPDTVLPQLTMAGGDVLAAAVTVTIGILDPKAAAAPSPDLTARAEVLVRITHSVLLTSQVAVPLSDFGELAAFARRYLVPIAG</sequence>
<keyword evidence="3" id="KW-0804">Transcription</keyword>
<dbReference type="Proteomes" id="UP001298593">
    <property type="component" value="Unassembled WGS sequence"/>
</dbReference>
<dbReference type="RefSeq" id="WP_329780039.1">
    <property type="nucleotide sequence ID" value="NZ_JAYJJU010000007.1"/>
</dbReference>
<gene>
    <name evidence="6" type="ORF">KV113_09990</name>
</gene>
<evidence type="ECO:0000259" key="5">
    <source>
        <dbReference type="PROSITE" id="PS50977"/>
    </source>
</evidence>
<evidence type="ECO:0000256" key="2">
    <source>
        <dbReference type="ARBA" id="ARBA00023125"/>
    </source>
</evidence>
<evidence type="ECO:0000256" key="1">
    <source>
        <dbReference type="ARBA" id="ARBA00023015"/>
    </source>
</evidence>
<evidence type="ECO:0000256" key="3">
    <source>
        <dbReference type="ARBA" id="ARBA00023163"/>
    </source>
</evidence>
<proteinExistence type="predicted"/>
<dbReference type="EMBL" id="JAYJJU010000007">
    <property type="protein sequence ID" value="MEB3031888.1"/>
    <property type="molecule type" value="Genomic_DNA"/>
</dbReference>
<dbReference type="InterPro" id="IPR001647">
    <property type="entry name" value="HTH_TetR"/>
</dbReference>
<evidence type="ECO:0000313" key="7">
    <source>
        <dbReference type="Proteomes" id="UP001298593"/>
    </source>
</evidence>
<dbReference type="Pfam" id="PF00440">
    <property type="entry name" value="TetR_N"/>
    <property type="match status" value="1"/>
</dbReference>
<evidence type="ECO:0000256" key="4">
    <source>
        <dbReference type="PROSITE-ProRule" id="PRU00335"/>
    </source>
</evidence>
<keyword evidence="7" id="KW-1185">Reference proteome</keyword>
<keyword evidence="1" id="KW-0805">Transcription regulation</keyword>
<feature type="DNA-binding region" description="H-T-H motif" evidence="4">
    <location>
        <begin position="30"/>
        <end position="49"/>
    </location>
</feature>
<reference evidence="6 7" key="1">
    <citation type="submission" date="2023-12" db="EMBL/GenBank/DDBJ databases">
        <title>Description of new species of Mycobacterium terrae complex isolated from sewage at the Sao Paulo Zoological Park Foundation in Brazil.</title>
        <authorList>
            <person name="Romagnoli C.L."/>
            <person name="Conceicao E.C."/>
            <person name="Machado E."/>
            <person name="Barreto L.B.P.F."/>
            <person name="Sharma A."/>
            <person name="Silva N.M."/>
            <person name="Marques L.E."/>
            <person name="Juliana M.A."/>
            <person name="Lourenco M.C.S."/>
            <person name="Digiampietri L.A."/>
            <person name="Suffys P.N."/>
            <person name="Viana-Niero C."/>
        </authorList>
    </citation>
    <scope>NUCLEOTIDE SEQUENCE [LARGE SCALE GENOMIC DNA]</scope>
    <source>
        <strain evidence="6 7">MYC340</strain>
    </source>
</reference>
<protein>
    <submittedName>
        <fullName evidence="6">TetR/AcrR family transcriptional regulator</fullName>
    </submittedName>
</protein>
<dbReference type="PRINTS" id="PR00455">
    <property type="entry name" value="HTHTETR"/>
</dbReference>
<dbReference type="PANTHER" id="PTHR30055:SF238">
    <property type="entry name" value="MYCOFACTOCIN BIOSYNTHESIS TRANSCRIPTIONAL REGULATOR MFTR-RELATED"/>
    <property type="match status" value="1"/>
</dbReference>
<dbReference type="PANTHER" id="PTHR30055">
    <property type="entry name" value="HTH-TYPE TRANSCRIPTIONAL REGULATOR RUTR"/>
    <property type="match status" value="1"/>
</dbReference>
<feature type="domain" description="HTH tetR-type" evidence="5">
    <location>
        <begin position="7"/>
        <end position="67"/>
    </location>
</feature>
<dbReference type="PROSITE" id="PS50977">
    <property type="entry name" value="HTH_TETR_2"/>
    <property type="match status" value="1"/>
</dbReference>
<dbReference type="Gene3D" id="1.10.357.10">
    <property type="entry name" value="Tetracycline Repressor, domain 2"/>
    <property type="match status" value="1"/>
</dbReference>